<protein>
    <submittedName>
        <fullName evidence="1">Uncharacterized protein</fullName>
    </submittedName>
</protein>
<organism evidence="1 2">
    <name type="scientific">Candidatus Hydrogenisulfobacillus filiaventi</name>
    <dbReference type="NCBI Taxonomy" id="2707344"/>
    <lineage>
        <taxon>Bacteria</taxon>
        <taxon>Bacillati</taxon>
        <taxon>Bacillota</taxon>
        <taxon>Clostridia</taxon>
        <taxon>Eubacteriales</taxon>
        <taxon>Clostridiales Family XVII. Incertae Sedis</taxon>
        <taxon>Candidatus Hydrogenisulfobacillus</taxon>
    </lineage>
</organism>
<evidence type="ECO:0000313" key="1">
    <source>
        <dbReference type="EMBL" id="CAB1129108.1"/>
    </source>
</evidence>
<dbReference type="KEGG" id="hfv:R50_1607"/>
<name>A0A6F8ZHN1_9FIRM</name>
<accession>A0A6F8ZHN1</accession>
<evidence type="ECO:0000313" key="2">
    <source>
        <dbReference type="Proteomes" id="UP000503399"/>
    </source>
</evidence>
<keyword evidence="2" id="KW-1185">Reference proteome</keyword>
<dbReference type="Proteomes" id="UP000503399">
    <property type="component" value="Chromosome"/>
</dbReference>
<gene>
    <name evidence="1" type="ORF">R50_1607</name>
</gene>
<sequence length="200" mass="22094">MEGRDEPLAPLDRMADLILEDPVITVAELARRLGYAEDKTIYYWIAKANFSGLRSFKRAVLKGRYPAGRAREGTAAACIRLALASGFEADARPRWSGESVVLPAGTGRPEFAWRYKGAPAGPVSPGDLLVLGPPQPSPYPLHLARTRGRIALRLALPERGQPLVDPVTYQADPQARTVYVVLQLWRRFDDRPVPDPVLQD</sequence>
<dbReference type="EMBL" id="LR778114">
    <property type="protein sequence ID" value="CAB1129108.1"/>
    <property type="molecule type" value="Genomic_DNA"/>
</dbReference>
<dbReference type="AlphaFoldDB" id="A0A6F8ZHN1"/>
<reference evidence="1 2" key="1">
    <citation type="submission" date="2020-02" db="EMBL/GenBank/DDBJ databases">
        <authorList>
            <person name="Hogendoorn C."/>
        </authorList>
    </citation>
    <scope>NUCLEOTIDE SEQUENCE [LARGE SCALE GENOMIC DNA]</scope>
    <source>
        <strain evidence="1">R501</strain>
    </source>
</reference>
<proteinExistence type="predicted"/>